<dbReference type="AlphaFoldDB" id="A0A7Y2W8J7"/>
<evidence type="ECO:0000256" key="1">
    <source>
        <dbReference type="SAM" id="MobiDB-lite"/>
    </source>
</evidence>
<dbReference type="RefSeq" id="WP_170282639.1">
    <property type="nucleotide sequence ID" value="NZ_JABEQY010000039.1"/>
</dbReference>
<accession>A0A7Y2W8J7</accession>
<dbReference type="Proteomes" id="UP000530654">
    <property type="component" value="Unassembled WGS sequence"/>
</dbReference>
<sequence length="82" mass="9038">MSNTSDWQTTEPPIETDIEFERDDNTFGSGKLITFGTMSLTGTHEKLGSRPSQLYCQKDNQDAAFGVRKWRSVQGPILVGGG</sequence>
<organism evidence="2 3">
    <name type="scientific">Rhizobium laguerreae</name>
    <dbReference type="NCBI Taxonomy" id="1076926"/>
    <lineage>
        <taxon>Bacteria</taxon>
        <taxon>Pseudomonadati</taxon>
        <taxon>Pseudomonadota</taxon>
        <taxon>Alphaproteobacteria</taxon>
        <taxon>Hyphomicrobiales</taxon>
        <taxon>Rhizobiaceae</taxon>
        <taxon>Rhizobium/Agrobacterium group</taxon>
        <taxon>Rhizobium</taxon>
    </lineage>
</organism>
<reference evidence="2 3" key="1">
    <citation type="submission" date="2020-04" db="EMBL/GenBank/DDBJ databases">
        <title>Rhizobium bacterial biofertilizers improve the content of phenolic compounds of Lactuca sativa L. under non-saline and saline-stress conditions.</title>
        <authorList>
            <person name="Ayuso-Calles M."/>
            <person name="Garcia-Estevez I."/>
            <person name="Jimenez-Gomez A."/>
            <person name="Flores-Felix J.D."/>
            <person name="Escribano-Bailon M."/>
            <person name="Rivas R."/>
        </authorList>
    </citation>
    <scope>NUCLEOTIDE SEQUENCE [LARGE SCALE GENOMIC DNA]</scope>
    <source>
        <strain evidence="2 3">GPTR02</strain>
    </source>
</reference>
<comment type="caution">
    <text evidence="2">The sequence shown here is derived from an EMBL/GenBank/DDBJ whole genome shotgun (WGS) entry which is preliminary data.</text>
</comment>
<gene>
    <name evidence="2" type="ORF">HLI17_29935</name>
</gene>
<protein>
    <submittedName>
        <fullName evidence="2">Uncharacterized protein</fullName>
    </submittedName>
</protein>
<proteinExistence type="predicted"/>
<dbReference type="EMBL" id="JABEQY010000039">
    <property type="protein sequence ID" value="NNH67429.1"/>
    <property type="molecule type" value="Genomic_DNA"/>
</dbReference>
<feature type="region of interest" description="Disordered" evidence="1">
    <location>
        <begin position="1"/>
        <end position="23"/>
    </location>
</feature>
<evidence type="ECO:0000313" key="2">
    <source>
        <dbReference type="EMBL" id="NNH67429.1"/>
    </source>
</evidence>
<evidence type="ECO:0000313" key="3">
    <source>
        <dbReference type="Proteomes" id="UP000530654"/>
    </source>
</evidence>
<feature type="compositionally biased region" description="Polar residues" evidence="1">
    <location>
        <begin position="1"/>
        <end position="11"/>
    </location>
</feature>
<name>A0A7Y2W8J7_9HYPH</name>